<feature type="region of interest" description="Disordered" evidence="1">
    <location>
        <begin position="201"/>
        <end position="228"/>
    </location>
</feature>
<dbReference type="PANTHER" id="PTHR12436">
    <property type="entry name" value="80 KDA MCM3-ASSOCIATED PROTEIN"/>
    <property type="match status" value="1"/>
</dbReference>
<name>A0A835UV87_VANPL</name>
<feature type="compositionally biased region" description="Basic and acidic residues" evidence="1">
    <location>
        <begin position="519"/>
        <end position="533"/>
    </location>
</feature>
<evidence type="ECO:0000259" key="2">
    <source>
        <dbReference type="PROSITE" id="PS50250"/>
    </source>
</evidence>
<keyword evidence="4" id="KW-1185">Reference proteome</keyword>
<feature type="compositionally biased region" description="Polar residues" evidence="1">
    <location>
        <begin position="217"/>
        <end position="228"/>
    </location>
</feature>
<dbReference type="InterPro" id="IPR005062">
    <property type="entry name" value="SAC3/GANP/THP3_conserved"/>
</dbReference>
<comment type="caution">
    <text evidence="3">The sequence shown here is derived from an EMBL/GenBank/DDBJ whole genome shotgun (WGS) entry which is preliminary data.</text>
</comment>
<evidence type="ECO:0000313" key="4">
    <source>
        <dbReference type="Proteomes" id="UP000636800"/>
    </source>
</evidence>
<gene>
    <name evidence="3" type="ORF">HPP92_015567</name>
</gene>
<proteinExistence type="predicted"/>
<dbReference type="Pfam" id="PF03399">
    <property type="entry name" value="SAC3_GANP"/>
    <property type="match status" value="1"/>
</dbReference>
<protein>
    <recommendedName>
        <fullName evidence="2">PCI domain-containing protein</fullName>
    </recommendedName>
</protein>
<accession>A0A835UV87</accession>
<dbReference type="EMBL" id="JADCNL010000007">
    <property type="protein sequence ID" value="KAG0473710.1"/>
    <property type="molecule type" value="Genomic_DNA"/>
</dbReference>
<feature type="region of interest" description="Disordered" evidence="1">
    <location>
        <begin position="138"/>
        <end position="169"/>
    </location>
</feature>
<dbReference type="InterPro" id="IPR045107">
    <property type="entry name" value="SAC3/GANP/THP3"/>
</dbReference>
<dbReference type="Gene3D" id="1.25.40.990">
    <property type="match status" value="1"/>
</dbReference>
<dbReference type="Proteomes" id="UP000636800">
    <property type="component" value="Chromosome 7"/>
</dbReference>
<evidence type="ECO:0000256" key="1">
    <source>
        <dbReference type="SAM" id="MobiDB-lite"/>
    </source>
</evidence>
<feature type="region of interest" description="Disordered" evidence="1">
    <location>
        <begin position="456"/>
        <end position="533"/>
    </location>
</feature>
<dbReference type="InterPro" id="IPR000717">
    <property type="entry name" value="PCI_dom"/>
</dbReference>
<dbReference type="GO" id="GO:0005634">
    <property type="term" value="C:nucleus"/>
    <property type="evidence" value="ECO:0007669"/>
    <property type="project" value="TreeGrafter"/>
</dbReference>
<dbReference type="AlphaFoldDB" id="A0A835UV87"/>
<dbReference type="PROSITE" id="PS50250">
    <property type="entry name" value="PCI"/>
    <property type="match status" value="1"/>
</dbReference>
<evidence type="ECO:0000313" key="3">
    <source>
        <dbReference type="EMBL" id="KAG0473710.1"/>
    </source>
</evidence>
<feature type="compositionally biased region" description="Polar residues" evidence="1">
    <location>
        <begin position="474"/>
        <end position="484"/>
    </location>
</feature>
<dbReference type="PANTHER" id="PTHR12436:SF4">
    <property type="entry name" value="LEUKOCYTE RECEPTOR CLUSTER MEMBER 8"/>
    <property type="match status" value="1"/>
</dbReference>
<sequence>MYHTPVLPMGMEARNIQLIIMDMFSSQAILHINKWVLVRIQTAAGYQCSGYVDQNNYWHDGSGGSYSLQHSNYPFEHTNSTTTSNTTASSVHYQQAPNHWSANYGAAVSNVIPTPGSGNMVATTVPISTYPSQNLNGGYSYASSQPPPPGTTSWRGNLSSPLLPSSKAPDDMSKFLNTCAVEKTSTVHNYRLNQIPLDLQKPLKSNLPSGENHEGSGNDTYTNVPPSSLQISQASLNPQQPLQAVSVMDARRVSKMQIPTNPRIASSLALGMPKLDKESSTTNAAAKPAYISVQVPKLHNQLSSSDNADANVKALPPSVCDYVRRCLSRCKDDASRTACQLMLSELIAKAKDDGSLWTKNWDLEPPLPLANSSSDATNLNILQNTVSSITKFPNKRSKSRWEPVAEEKLDSKFAPVNLESSKNVSWAERMAGSRILEGMDNGWTSMKFPLVQQQSTLIKSSEKPVKKQRLFGPLSTTENDSNSAEGGKEPELNTHHSSAITLANSPEEKKKREHRSRRFDKSQESHADTEQFKPKGAGVANIYLRRASAMLLAKNFDDRCGRAVEDMDWDALTVKGTCQEIEKRYLRLTSAPDPATVRPEEILEKALSMVQTSQKNYYYKCDQLKSIRQDLTVQRIQNELTVKVYETHARLALEAGDLPEFNQCQSQLKRLYAEGIKGCRMEFSAYNLLCVILHSNNKRDLLSSMNSLSYEAKQDEAVKLALAVRSAVSLGNYVLFFRLYKSAPSLFTCLMDLHVEKMRFEAIKCMSKSYRPTVPEDCEEWLRAHGAVLAVDSYGELQLDTKASSLTLYMPEPEDAVAHGDANLAVDDFLARAS</sequence>
<organism evidence="3 4">
    <name type="scientific">Vanilla planifolia</name>
    <name type="common">Vanilla</name>
    <dbReference type="NCBI Taxonomy" id="51239"/>
    <lineage>
        <taxon>Eukaryota</taxon>
        <taxon>Viridiplantae</taxon>
        <taxon>Streptophyta</taxon>
        <taxon>Embryophyta</taxon>
        <taxon>Tracheophyta</taxon>
        <taxon>Spermatophyta</taxon>
        <taxon>Magnoliopsida</taxon>
        <taxon>Liliopsida</taxon>
        <taxon>Asparagales</taxon>
        <taxon>Orchidaceae</taxon>
        <taxon>Vanilloideae</taxon>
        <taxon>Vanilleae</taxon>
        <taxon>Vanilla</taxon>
    </lineage>
</organism>
<reference evidence="3 4" key="1">
    <citation type="journal article" date="2020" name="Nat. Food">
        <title>A phased Vanilla planifolia genome enables genetic improvement of flavour and production.</title>
        <authorList>
            <person name="Hasing T."/>
            <person name="Tang H."/>
            <person name="Brym M."/>
            <person name="Khazi F."/>
            <person name="Huang T."/>
            <person name="Chambers A.H."/>
        </authorList>
    </citation>
    <scope>NUCLEOTIDE SEQUENCE [LARGE SCALE GENOMIC DNA]</scope>
    <source>
        <tissue evidence="3">Leaf</tissue>
    </source>
</reference>
<feature type="domain" description="PCI" evidence="2">
    <location>
        <begin position="657"/>
        <end position="834"/>
    </location>
</feature>
<feature type="compositionally biased region" description="Polar residues" evidence="1">
    <location>
        <begin position="495"/>
        <end position="504"/>
    </location>
</feature>